<name>A0A0C3N779_PISTI</name>
<feature type="region of interest" description="Disordered" evidence="1">
    <location>
        <begin position="65"/>
        <end position="88"/>
    </location>
</feature>
<accession>A0A0C3N779</accession>
<dbReference type="OrthoDB" id="10470183at2759"/>
<evidence type="ECO:0000313" key="2">
    <source>
        <dbReference type="EMBL" id="KIN96899.1"/>
    </source>
</evidence>
<protein>
    <submittedName>
        <fullName evidence="2">Uncharacterized protein</fullName>
    </submittedName>
</protein>
<gene>
    <name evidence="2" type="ORF">M404DRAFT_1006398</name>
</gene>
<proteinExistence type="predicted"/>
<dbReference type="HOGENOM" id="CLU_2470018_0_0_1"/>
<evidence type="ECO:0000313" key="3">
    <source>
        <dbReference type="Proteomes" id="UP000054217"/>
    </source>
</evidence>
<organism evidence="2 3">
    <name type="scientific">Pisolithus tinctorius Marx 270</name>
    <dbReference type="NCBI Taxonomy" id="870435"/>
    <lineage>
        <taxon>Eukaryota</taxon>
        <taxon>Fungi</taxon>
        <taxon>Dikarya</taxon>
        <taxon>Basidiomycota</taxon>
        <taxon>Agaricomycotina</taxon>
        <taxon>Agaricomycetes</taxon>
        <taxon>Agaricomycetidae</taxon>
        <taxon>Boletales</taxon>
        <taxon>Sclerodermatineae</taxon>
        <taxon>Pisolithaceae</taxon>
        <taxon>Pisolithus</taxon>
    </lineage>
</organism>
<sequence>MSLAAVYEFVLAALPGDDAQSQHVACRGRIYSLVPTYTWTIHTDTDHTNAELVYHVHSDHPAHLSNPLIPSTLQRTKHATSPLPTPRR</sequence>
<keyword evidence="3" id="KW-1185">Reference proteome</keyword>
<reference evidence="2 3" key="1">
    <citation type="submission" date="2014-04" db="EMBL/GenBank/DDBJ databases">
        <authorList>
            <consortium name="DOE Joint Genome Institute"/>
            <person name="Kuo A."/>
            <person name="Kohler A."/>
            <person name="Costa M.D."/>
            <person name="Nagy L.G."/>
            <person name="Floudas D."/>
            <person name="Copeland A."/>
            <person name="Barry K.W."/>
            <person name="Cichocki N."/>
            <person name="Veneault-Fourrey C."/>
            <person name="LaButti K."/>
            <person name="Lindquist E.A."/>
            <person name="Lipzen A."/>
            <person name="Lundell T."/>
            <person name="Morin E."/>
            <person name="Murat C."/>
            <person name="Sun H."/>
            <person name="Tunlid A."/>
            <person name="Henrissat B."/>
            <person name="Grigoriev I.V."/>
            <person name="Hibbett D.S."/>
            <person name="Martin F."/>
            <person name="Nordberg H.P."/>
            <person name="Cantor M.N."/>
            <person name="Hua S.X."/>
        </authorList>
    </citation>
    <scope>NUCLEOTIDE SEQUENCE [LARGE SCALE GENOMIC DNA]</scope>
    <source>
        <strain evidence="2 3">Marx 270</strain>
    </source>
</reference>
<evidence type="ECO:0000256" key="1">
    <source>
        <dbReference type="SAM" id="MobiDB-lite"/>
    </source>
</evidence>
<reference evidence="3" key="2">
    <citation type="submission" date="2015-01" db="EMBL/GenBank/DDBJ databases">
        <title>Evolutionary Origins and Diversification of the Mycorrhizal Mutualists.</title>
        <authorList>
            <consortium name="DOE Joint Genome Institute"/>
            <consortium name="Mycorrhizal Genomics Consortium"/>
            <person name="Kohler A."/>
            <person name="Kuo A."/>
            <person name="Nagy L.G."/>
            <person name="Floudas D."/>
            <person name="Copeland A."/>
            <person name="Barry K.W."/>
            <person name="Cichocki N."/>
            <person name="Veneault-Fourrey C."/>
            <person name="LaButti K."/>
            <person name="Lindquist E.A."/>
            <person name="Lipzen A."/>
            <person name="Lundell T."/>
            <person name="Morin E."/>
            <person name="Murat C."/>
            <person name="Riley R."/>
            <person name="Ohm R."/>
            <person name="Sun H."/>
            <person name="Tunlid A."/>
            <person name="Henrissat B."/>
            <person name="Grigoriev I.V."/>
            <person name="Hibbett D.S."/>
            <person name="Martin F."/>
        </authorList>
    </citation>
    <scope>NUCLEOTIDE SEQUENCE [LARGE SCALE GENOMIC DNA]</scope>
    <source>
        <strain evidence="3">Marx 270</strain>
    </source>
</reference>
<dbReference type="EMBL" id="KN832037">
    <property type="protein sequence ID" value="KIN96899.1"/>
    <property type="molecule type" value="Genomic_DNA"/>
</dbReference>
<dbReference type="InParanoid" id="A0A0C3N779"/>
<dbReference type="Proteomes" id="UP000054217">
    <property type="component" value="Unassembled WGS sequence"/>
</dbReference>
<dbReference type="AlphaFoldDB" id="A0A0C3N779"/>